<evidence type="ECO:0000256" key="1">
    <source>
        <dbReference type="ARBA" id="ARBA00022630"/>
    </source>
</evidence>
<comment type="similarity">
    <text evidence="6">Belongs to the azoreductase type 1 family.</text>
</comment>
<dbReference type="GO" id="GO:0010181">
    <property type="term" value="F:FMN binding"/>
    <property type="evidence" value="ECO:0007669"/>
    <property type="project" value="UniProtKB-UniRule"/>
</dbReference>
<keyword evidence="2 6" id="KW-0288">FMN</keyword>
<comment type="function">
    <text evidence="6">Also exhibits azoreductase activity. Catalyzes the reductive cleavage of the azo bond in aromatic azo compounds to the corresponding amines.</text>
</comment>
<gene>
    <name evidence="6" type="primary">azoR</name>
    <name evidence="8" type="ORF">JK634_17480</name>
</gene>
<dbReference type="InterPro" id="IPR029039">
    <property type="entry name" value="Flavoprotein-like_sf"/>
</dbReference>
<keyword evidence="4 6" id="KW-0520">NAD</keyword>
<evidence type="ECO:0000256" key="2">
    <source>
        <dbReference type="ARBA" id="ARBA00022643"/>
    </source>
</evidence>
<proteinExistence type="inferred from homology"/>
<evidence type="ECO:0000256" key="5">
    <source>
        <dbReference type="ARBA" id="ARBA00048542"/>
    </source>
</evidence>
<name>A0A937K6D9_9CLOT</name>
<comment type="function">
    <text evidence="6">Quinone reductase that provides resistance to thiol-specific stress caused by electrophilic quinones.</text>
</comment>
<dbReference type="InterPro" id="IPR023048">
    <property type="entry name" value="NADH:quinone_OxRdtase_FMN_depd"/>
</dbReference>
<comment type="catalytic activity">
    <reaction evidence="5">
        <text>N,N-dimethyl-1,4-phenylenediamine + anthranilate + 2 NAD(+) = 2-(4-dimethylaminophenyl)diazenylbenzoate + 2 NADH + 2 H(+)</text>
        <dbReference type="Rhea" id="RHEA:55872"/>
        <dbReference type="ChEBI" id="CHEBI:15378"/>
        <dbReference type="ChEBI" id="CHEBI:15783"/>
        <dbReference type="ChEBI" id="CHEBI:16567"/>
        <dbReference type="ChEBI" id="CHEBI:57540"/>
        <dbReference type="ChEBI" id="CHEBI:57945"/>
        <dbReference type="ChEBI" id="CHEBI:71579"/>
        <dbReference type="EC" id="1.7.1.17"/>
    </reaction>
    <physiologicalReaction direction="right-to-left" evidence="5">
        <dbReference type="Rhea" id="RHEA:55874"/>
    </physiologicalReaction>
</comment>
<dbReference type="SUPFAM" id="SSF52218">
    <property type="entry name" value="Flavoproteins"/>
    <property type="match status" value="1"/>
</dbReference>
<dbReference type="Gene3D" id="3.40.50.360">
    <property type="match status" value="1"/>
</dbReference>
<keyword evidence="9" id="KW-1185">Reference proteome</keyword>
<comment type="cofactor">
    <cofactor evidence="6">
        <name>FMN</name>
        <dbReference type="ChEBI" id="CHEBI:58210"/>
    </cofactor>
    <text evidence="6">Binds 1 FMN per subunit.</text>
</comment>
<keyword evidence="1 6" id="KW-0285">Flavoprotein</keyword>
<comment type="subunit">
    <text evidence="6">Homodimer.</text>
</comment>
<feature type="binding site" evidence="6">
    <location>
        <begin position="17"/>
        <end position="19"/>
    </location>
    <ligand>
        <name>FMN</name>
        <dbReference type="ChEBI" id="CHEBI:58210"/>
    </ligand>
</feature>
<evidence type="ECO:0000256" key="3">
    <source>
        <dbReference type="ARBA" id="ARBA00023002"/>
    </source>
</evidence>
<dbReference type="Pfam" id="PF02525">
    <property type="entry name" value="Flavodoxin_2"/>
    <property type="match status" value="1"/>
</dbReference>
<dbReference type="GO" id="GO:0016655">
    <property type="term" value="F:oxidoreductase activity, acting on NAD(P)H, quinone or similar compound as acceptor"/>
    <property type="evidence" value="ECO:0007669"/>
    <property type="project" value="InterPro"/>
</dbReference>
<dbReference type="EC" id="1.6.5.-" evidence="6"/>
<dbReference type="PANTHER" id="PTHR43741">
    <property type="entry name" value="FMN-DEPENDENT NADH-AZOREDUCTASE 1"/>
    <property type="match status" value="1"/>
</dbReference>
<keyword evidence="3 6" id="KW-0560">Oxidoreductase</keyword>
<comment type="caution">
    <text evidence="6">Lacks conserved residue(s) required for the propagation of feature annotation.</text>
</comment>
<dbReference type="HAMAP" id="MF_01216">
    <property type="entry name" value="Azoreductase_type1"/>
    <property type="match status" value="1"/>
</dbReference>
<dbReference type="PANTHER" id="PTHR43741:SF7">
    <property type="entry name" value="FMN-DEPENDENT NADH:QUINONE OXIDOREDUCTASE"/>
    <property type="match status" value="1"/>
</dbReference>
<evidence type="ECO:0000259" key="7">
    <source>
        <dbReference type="Pfam" id="PF02525"/>
    </source>
</evidence>
<comment type="caution">
    <text evidence="8">The sequence shown here is derived from an EMBL/GenBank/DDBJ whole genome shotgun (WGS) entry which is preliminary data.</text>
</comment>
<evidence type="ECO:0000256" key="4">
    <source>
        <dbReference type="ARBA" id="ARBA00023027"/>
    </source>
</evidence>
<evidence type="ECO:0000313" key="9">
    <source>
        <dbReference type="Proteomes" id="UP000623681"/>
    </source>
</evidence>
<comment type="catalytic activity">
    <reaction evidence="6">
        <text>2 a quinone + NADH + H(+) = 2 a 1,4-benzosemiquinone + NAD(+)</text>
        <dbReference type="Rhea" id="RHEA:65952"/>
        <dbReference type="ChEBI" id="CHEBI:15378"/>
        <dbReference type="ChEBI" id="CHEBI:57540"/>
        <dbReference type="ChEBI" id="CHEBI:57945"/>
        <dbReference type="ChEBI" id="CHEBI:132124"/>
        <dbReference type="ChEBI" id="CHEBI:134225"/>
    </reaction>
</comment>
<sequence>MSKVLYIKGHPLQESASNSLTVGRIFIDEYKKVNPQDEIKELDLYKEYIPLIDEDIFAAWGSLAAGADFNSLTEEQKKKLVRFNELTDEFLKYDKYVFATPVWNFSVPPIVKAYIDTICVAGKTFRYTEAGPVGLLEGKKLLHIQASGSVFSEGPAAVFEHGASYIKAVAGFIGINDAETFYVEGHNQYPDRKDEIIEKAKRDIVEVAKRF</sequence>
<accession>A0A937K6D9</accession>
<evidence type="ECO:0000256" key="6">
    <source>
        <dbReference type="HAMAP-Rule" id="MF_01216"/>
    </source>
</evidence>
<dbReference type="InterPro" id="IPR050104">
    <property type="entry name" value="FMN-dep_NADH:Q_OxRdtase_AzoR1"/>
</dbReference>
<reference evidence="8" key="1">
    <citation type="submission" date="2021-01" db="EMBL/GenBank/DDBJ databases">
        <title>Genome public.</title>
        <authorList>
            <person name="Liu C."/>
            <person name="Sun Q."/>
        </authorList>
    </citation>
    <scope>NUCLEOTIDE SEQUENCE</scope>
    <source>
        <strain evidence="8">YIM B02565</strain>
    </source>
</reference>
<feature type="domain" description="Flavodoxin-like fold" evidence="7">
    <location>
        <begin position="2"/>
        <end position="206"/>
    </location>
</feature>
<dbReference type="RefSeq" id="WP_202769027.1">
    <property type="nucleotide sequence ID" value="NZ_JAESWA010000026.1"/>
</dbReference>
<dbReference type="AlphaFoldDB" id="A0A937K6D9"/>
<dbReference type="GO" id="GO:0016652">
    <property type="term" value="F:oxidoreductase activity, acting on NAD(P)H as acceptor"/>
    <property type="evidence" value="ECO:0007669"/>
    <property type="project" value="UniProtKB-UniRule"/>
</dbReference>
<organism evidence="8 9">
    <name type="scientific">Clostridium paridis</name>
    <dbReference type="NCBI Taxonomy" id="2803863"/>
    <lineage>
        <taxon>Bacteria</taxon>
        <taxon>Bacillati</taxon>
        <taxon>Bacillota</taxon>
        <taxon>Clostridia</taxon>
        <taxon>Eubacteriales</taxon>
        <taxon>Clostridiaceae</taxon>
        <taxon>Clostridium</taxon>
    </lineage>
</organism>
<dbReference type="Proteomes" id="UP000623681">
    <property type="component" value="Unassembled WGS sequence"/>
</dbReference>
<dbReference type="InterPro" id="IPR003680">
    <property type="entry name" value="Flavodoxin_fold"/>
</dbReference>
<evidence type="ECO:0000313" key="8">
    <source>
        <dbReference type="EMBL" id="MBL4933585.1"/>
    </source>
</evidence>
<dbReference type="GO" id="GO:0009055">
    <property type="term" value="F:electron transfer activity"/>
    <property type="evidence" value="ECO:0007669"/>
    <property type="project" value="UniProtKB-UniRule"/>
</dbReference>
<protein>
    <recommendedName>
        <fullName evidence="6">FMN dependent NADH:quinone oxidoreductase</fullName>
        <ecNumber evidence="6">1.6.5.-</ecNumber>
    </recommendedName>
    <alternativeName>
        <fullName evidence="6">Azo-dye reductase</fullName>
    </alternativeName>
    <alternativeName>
        <fullName evidence="6">FMN-dependent NADH-azo compound oxidoreductase</fullName>
    </alternativeName>
    <alternativeName>
        <fullName evidence="6">FMN-dependent NADH-azoreductase</fullName>
        <ecNumber evidence="6">1.7.1.17</ecNumber>
    </alternativeName>
</protein>
<dbReference type="NCBIfam" id="NF010075">
    <property type="entry name" value="PRK13556.1"/>
    <property type="match status" value="1"/>
</dbReference>
<dbReference type="EC" id="1.7.1.17" evidence="6"/>
<dbReference type="EMBL" id="JAESWA010000026">
    <property type="protein sequence ID" value="MBL4933585.1"/>
    <property type="molecule type" value="Genomic_DNA"/>
</dbReference>